<name>A0ABN8LC24_CHISP</name>
<evidence type="ECO:0000313" key="2">
    <source>
        <dbReference type="EMBL" id="CAH2990320.1"/>
    </source>
</evidence>
<keyword evidence="3" id="KW-1185">Reference proteome</keyword>
<sequence length="267" mass="29689">MIRTSKMRTVWILLTAAVVTVSPASINTNVADEINFDERIIEESILIKGKQPRNNIIEGVLWGLIEDLRNVILNGNEEIPPLDPLIIEHVSLTDEDIPLPGVKLDLSGVTVTNLASFVIQEMSVTLSSLLLQRFRVQINGRIPSLDAVADHYDIDVSAMGFNLFGAGDAKVKLINPALRIDMLVALRVNIIQGISLNLLETTAQFNLEAFRSEINGIFNDDYVSAFINVFLEDFVPSALQTYEVEINEFISEIVHDIVSDIFDNLDL</sequence>
<dbReference type="Pfam" id="PF06585">
    <property type="entry name" value="JHBP"/>
    <property type="match status" value="1"/>
</dbReference>
<dbReference type="PANTHER" id="PTHR11008">
    <property type="entry name" value="PROTEIN TAKEOUT-LIKE PROTEIN"/>
    <property type="match status" value="1"/>
</dbReference>
<feature type="signal peptide" evidence="1">
    <location>
        <begin position="1"/>
        <end position="23"/>
    </location>
</feature>
<dbReference type="InterPro" id="IPR038606">
    <property type="entry name" value="To_sf"/>
</dbReference>
<evidence type="ECO:0000313" key="3">
    <source>
        <dbReference type="Proteomes" id="UP001153292"/>
    </source>
</evidence>
<gene>
    <name evidence="2" type="ORF">CHILSU_LOCUS9550</name>
</gene>
<evidence type="ECO:0000256" key="1">
    <source>
        <dbReference type="SAM" id="SignalP"/>
    </source>
</evidence>
<dbReference type="EMBL" id="OU963898">
    <property type="protein sequence ID" value="CAH2990320.1"/>
    <property type="molecule type" value="Genomic_DNA"/>
</dbReference>
<protein>
    <submittedName>
        <fullName evidence="2">Uncharacterized protein</fullName>
    </submittedName>
</protein>
<reference evidence="2" key="1">
    <citation type="submission" date="2021-12" db="EMBL/GenBank/DDBJ databases">
        <authorList>
            <person name="King R."/>
        </authorList>
    </citation>
    <scope>NUCLEOTIDE SEQUENCE</scope>
</reference>
<dbReference type="Gene3D" id="3.15.10.30">
    <property type="entry name" value="Haemolymph juvenile hormone binding protein"/>
    <property type="match status" value="1"/>
</dbReference>
<keyword evidence="1" id="KW-0732">Signal</keyword>
<proteinExistence type="predicted"/>
<dbReference type="PANTHER" id="PTHR11008:SF9">
    <property type="entry name" value="PROTEIN TAKEOUT-LIKE PROTEIN"/>
    <property type="match status" value="1"/>
</dbReference>
<dbReference type="SMART" id="SM00700">
    <property type="entry name" value="JHBP"/>
    <property type="match status" value="1"/>
</dbReference>
<accession>A0ABN8LC24</accession>
<feature type="chain" id="PRO_5045273168" evidence="1">
    <location>
        <begin position="24"/>
        <end position="267"/>
    </location>
</feature>
<organism evidence="2 3">
    <name type="scientific">Chilo suppressalis</name>
    <name type="common">Asiatic rice borer moth</name>
    <dbReference type="NCBI Taxonomy" id="168631"/>
    <lineage>
        <taxon>Eukaryota</taxon>
        <taxon>Metazoa</taxon>
        <taxon>Ecdysozoa</taxon>
        <taxon>Arthropoda</taxon>
        <taxon>Hexapoda</taxon>
        <taxon>Insecta</taxon>
        <taxon>Pterygota</taxon>
        <taxon>Neoptera</taxon>
        <taxon>Endopterygota</taxon>
        <taxon>Lepidoptera</taxon>
        <taxon>Glossata</taxon>
        <taxon>Ditrysia</taxon>
        <taxon>Pyraloidea</taxon>
        <taxon>Crambidae</taxon>
        <taxon>Crambinae</taxon>
        <taxon>Chilo</taxon>
    </lineage>
</organism>
<dbReference type="InterPro" id="IPR010562">
    <property type="entry name" value="Haemolymph_juvenile_hormone-bd"/>
</dbReference>
<dbReference type="Proteomes" id="UP001153292">
    <property type="component" value="Chromosome 5"/>
</dbReference>